<proteinExistence type="predicted"/>
<sequence length="275" mass="30605">MEELARFSIRPCLNGCYEGKAPGKCDDCKARIPVHYSVIVPSQHSSGYGYLRGVFKIDLQGGSILQLNVEFVLPPDAESWYLPEGPCPPPLQLYAQLHQIFEYANIAYGPKVEQLYQIKLRPKKSSFVMGSSRKRRRRSRKLVVSIVSQLASSDDKTDAQRILDMVNNAANLLLKGPMMNVAKEMIRRSGDDSSGGHQPEWIAKVEDKAHLCEVHHANDGGFSGRLPCGNVACINCIIETAVQRQERCKCSSCGKPFKILPFHLDVSSKTFLLPS</sequence>
<evidence type="ECO:0000313" key="1">
    <source>
        <dbReference type="EMBL" id="EGU75874.1"/>
    </source>
</evidence>
<protein>
    <submittedName>
        <fullName evidence="1">Uncharacterized protein</fullName>
    </submittedName>
</protein>
<gene>
    <name evidence="1" type="ORF">FOXB_13613</name>
</gene>
<name>F9G4N1_FUSOF</name>
<organism evidence="1">
    <name type="scientific">Fusarium oxysporum (strain Fo5176)</name>
    <name type="common">Fusarium vascular wilt</name>
    <dbReference type="NCBI Taxonomy" id="660025"/>
    <lineage>
        <taxon>Eukaryota</taxon>
        <taxon>Fungi</taxon>
        <taxon>Dikarya</taxon>
        <taxon>Ascomycota</taxon>
        <taxon>Pezizomycotina</taxon>
        <taxon>Sordariomycetes</taxon>
        <taxon>Hypocreomycetidae</taxon>
        <taxon>Hypocreales</taxon>
        <taxon>Nectriaceae</taxon>
        <taxon>Fusarium</taxon>
        <taxon>Fusarium oxysporum species complex</taxon>
    </lineage>
</organism>
<dbReference type="EMBL" id="AFQF01003403">
    <property type="protein sequence ID" value="EGU75874.1"/>
    <property type="molecule type" value="Genomic_DNA"/>
</dbReference>
<comment type="caution">
    <text evidence="1">The sequence shown here is derived from an EMBL/GenBank/DDBJ whole genome shotgun (WGS) entry which is preliminary data.</text>
</comment>
<reference evidence="1" key="1">
    <citation type="journal article" date="2012" name="Mol. Plant Microbe Interact.">
        <title>A highly conserved effector in Fusarium oxysporum is required for full virulence on Arabidopsis.</title>
        <authorList>
            <person name="Thatcher L.F."/>
            <person name="Gardiner D.M."/>
            <person name="Kazan K."/>
            <person name="Manners J."/>
        </authorList>
    </citation>
    <scope>NUCLEOTIDE SEQUENCE [LARGE SCALE GENOMIC DNA]</scope>
    <source>
        <strain evidence="1">Fo5176</strain>
    </source>
</reference>
<dbReference type="AlphaFoldDB" id="F9G4N1"/>
<accession>F9G4N1</accession>